<accession>A0A382UQG3</accession>
<reference evidence="1" key="1">
    <citation type="submission" date="2018-05" db="EMBL/GenBank/DDBJ databases">
        <authorList>
            <person name="Lanie J.A."/>
            <person name="Ng W.-L."/>
            <person name="Kazmierczak K.M."/>
            <person name="Andrzejewski T.M."/>
            <person name="Davidsen T.M."/>
            <person name="Wayne K.J."/>
            <person name="Tettelin H."/>
            <person name="Glass J.I."/>
            <person name="Rusch D."/>
            <person name="Podicherti R."/>
            <person name="Tsui H.-C.T."/>
            <person name="Winkler M.E."/>
        </authorList>
    </citation>
    <scope>NUCLEOTIDE SEQUENCE</scope>
</reference>
<sequence length="173" mass="19577">MLKKIFLILGLILSPSIFSSEYTQCDFNEELGKGNNELISSYREKAFDTCLKCEGNSCKINAFAPKSPNDNICKHLFCKPINKRKIQGEEIPTDLTTGFSKFEFSYKITEKGRISDVEIISLEGVMNQREAYRWTKTVTKRIVYLPLEIKGKTYEITNLKSNLAANPGPFDGG</sequence>
<organism evidence="1">
    <name type="scientific">marine metagenome</name>
    <dbReference type="NCBI Taxonomy" id="408172"/>
    <lineage>
        <taxon>unclassified sequences</taxon>
        <taxon>metagenomes</taxon>
        <taxon>ecological metagenomes</taxon>
    </lineage>
</organism>
<evidence type="ECO:0000313" key="1">
    <source>
        <dbReference type="EMBL" id="SVD36367.1"/>
    </source>
</evidence>
<gene>
    <name evidence="1" type="ORF">METZ01_LOCUS389221</name>
</gene>
<protein>
    <recommendedName>
        <fullName evidence="2">TonB C-terminal domain-containing protein</fullName>
    </recommendedName>
</protein>
<name>A0A382UQG3_9ZZZZ</name>
<dbReference type="EMBL" id="UINC01145938">
    <property type="protein sequence ID" value="SVD36367.1"/>
    <property type="molecule type" value="Genomic_DNA"/>
</dbReference>
<evidence type="ECO:0008006" key="2">
    <source>
        <dbReference type="Google" id="ProtNLM"/>
    </source>
</evidence>
<dbReference type="AlphaFoldDB" id="A0A382UQG3"/>
<proteinExistence type="predicted"/>